<feature type="compositionally biased region" description="Basic residues" evidence="1">
    <location>
        <begin position="121"/>
        <end position="133"/>
    </location>
</feature>
<feature type="transmembrane region" description="Helical" evidence="2">
    <location>
        <begin position="75"/>
        <end position="94"/>
    </location>
</feature>
<feature type="region of interest" description="Disordered" evidence="1">
    <location>
        <begin position="162"/>
        <end position="182"/>
    </location>
</feature>
<organism evidence="3 4">
    <name type="scientific">Malassezia furfur</name>
    <name type="common">Pityriasis versicolor infection agent</name>
    <name type="synonym">Pityrosporum furfur</name>
    <dbReference type="NCBI Taxonomy" id="55194"/>
    <lineage>
        <taxon>Eukaryota</taxon>
        <taxon>Fungi</taxon>
        <taxon>Dikarya</taxon>
        <taxon>Basidiomycota</taxon>
        <taxon>Ustilaginomycotina</taxon>
        <taxon>Malasseziomycetes</taxon>
        <taxon>Malasseziales</taxon>
        <taxon>Malasseziaceae</taxon>
        <taxon>Malassezia</taxon>
    </lineage>
</organism>
<evidence type="ECO:0000256" key="2">
    <source>
        <dbReference type="SAM" id="Phobius"/>
    </source>
</evidence>
<feature type="transmembrane region" description="Helical" evidence="2">
    <location>
        <begin position="12"/>
        <end position="34"/>
    </location>
</feature>
<keyword evidence="2" id="KW-0472">Membrane</keyword>
<proteinExistence type="predicted"/>
<keyword evidence="2" id="KW-1133">Transmembrane helix</keyword>
<dbReference type="EMBL" id="CP046234">
    <property type="protein sequence ID" value="WFD46127.1"/>
    <property type="molecule type" value="Genomic_DNA"/>
</dbReference>
<gene>
    <name evidence="3" type="ORF">GLX27_000756</name>
</gene>
<sequence>MGLGSRDADAALGTQALAIAVSVLAVFLAVRIAYRTIRSTVALAFWLVKWGAILYAVLLAYLWYTHETPTATQQALAGVNAVISASASTFYALALRTLQQPGGVGAVAQQLASAFDAPRTAPRRTQRRKQRQRRKDDVLGDLADSLGLGDVLGAAQAWDPAANAGQVKQEARKKRKRSRFWD</sequence>
<evidence type="ECO:0000313" key="3">
    <source>
        <dbReference type="EMBL" id="WFD46127.1"/>
    </source>
</evidence>
<dbReference type="Proteomes" id="UP000818624">
    <property type="component" value="Chromosome 1"/>
</dbReference>
<feature type="transmembrane region" description="Helical" evidence="2">
    <location>
        <begin position="41"/>
        <end position="63"/>
    </location>
</feature>
<feature type="region of interest" description="Disordered" evidence="1">
    <location>
        <begin position="116"/>
        <end position="136"/>
    </location>
</feature>
<reference evidence="3 4" key="1">
    <citation type="journal article" date="2020" name="Elife">
        <title>Loss of centromere function drives karyotype evolution in closely related Malassezia species.</title>
        <authorList>
            <person name="Sankaranarayanan S.R."/>
            <person name="Ianiri G."/>
            <person name="Coelho M.A."/>
            <person name="Reza M.H."/>
            <person name="Thimmappa B.C."/>
            <person name="Ganguly P."/>
            <person name="Vadnala R.N."/>
            <person name="Sun S."/>
            <person name="Siddharthan R."/>
            <person name="Tellgren-Roth C."/>
            <person name="Dawson T.L."/>
            <person name="Heitman J."/>
            <person name="Sanyal K."/>
        </authorList>
    </citation>
    <scope>NUCLEOTIDE SEQUENCE [LARGE SCALE GENOMIC DNA]</scope>
    <source>
        <strain evidence="3">CBS14141</strain>
    </source>
</reference>
<feature type="compositionally biased region" description="Basic residues" evidence="1">
    <location>
        <begin position="171"/>
        <end position="182"/>
    </location>
</feature>
<accession>A0ABY8EMV4</accession>
<keyword evidence="2" id="KW-0812">Transmembrane</keyword>
<evidence type="ECO:0000313" key="4">
    <source>
        <dbReference type="Proteomes" id="UP000818624"/>
    </source>
</evidence>
<keyword evidence="4" id="KW-1185">Reference proteome</keyword>
<protein>
    <submittedName>
        <fullName evidence="3">Uncharacterized protein</fullName>
    </submittedName>
</protein>
<evidence type="ECO:0000256" key="1">
    <source>
        <dbReference type="SAM" id="MobiDB-lite"/>
    </source>
</evidence>
<name>A0ABY8EMV4_MALFU</name>